<dbReference type="SUPFAM" id="SSF54495">
    <property type="entry name" value="UBC-like"/>
    <property type="match status" value="1"/>
</dbReference>
<dbReference type="Pfam" id="PF06544">
    <property type="entry name" value="Prp3_C"/>
    <property type="match status" value="1"/>
</dbReference>
<accession>A0A0V0UFQ8</accession>
<dbReference type="OrthoDB" id="432412at2759"/>
<evidence type="ECO:0000256" key="1">
    <source>
        <dbReference type="SAM" id="SignalP"/>
    </source>
</evidence>
<dbReference type="CDD" id="cd24163">
    <property type="entry name" value="RWDD2_C"/>
    <property type="match status" value="1"/>
</dbReference>
<dbReference type="InterPro" id="IPR006575">
    <property type="entry name" value="RWD_dom"/>
</dbReference>
<organism evidence="3 4">
    <name type="scientific">Trichinella murrelli</name>
    <dbReference type="NCBI Taxonomy" id="144512"/>
    <lineage>
        <taxon>Eukaryota</taxon>
        <taxon>Metazoa</taxon>
        <taxon>Ecdysozoa</taxon>
        <taxon>Nematoda</taxon>
        <taxon>Enoplea</taxon>
        <taxon>Dorylaimia</taxon>
        <taxon>Trichinellida</taxon>
        <taxon>Trichinellidae</taxon>
        <taxon>Trichinella</taxon>
    </lineage>
</organism>
<dbReference type="CDD" id="cd23829">
    <property type="entry name" value="RWD_RWDD2"/>
    <property type="match status" value="1"/>
</dbReference>
<dbReference type="Proteomes" id="UP000055048">
    <property type="component" value="Unassembled WGS sequence"/>
</dbReference>
<evidence type="ECO:0000313" key="3">
    <source>
        <dbReference type="EMBL" id="KRX50018.1"/>
    </source>
</evidence>
<feature type="signal peptide" evidence="1">
    <location>
        <begin position="1"/>
        <end position="21"/>
    </location>
</feature>
<dbReference type="InterPro" id="IPR017359">
    <property type="entry name" value="Phi-like"/>
</dbReference>
<dbReference type="InterPro" id="IPR059181">
    <property type="entry name" value="RWDD2A-B_C"/>
</dbReference>
<keyword evidence="1" id="KW-0732">Signal</keyword>
<feature type="domain" description="RWD" evidence="2">
    <location>
        <begin position="490"/>
        <end position="593"/>
    </location>
</feature>
<dbReference type="InterPro" id="IPR016135">
    <property type="entry name" value="UBQ-conjugating_enzyme/RWD"/>
</dbReference>
<dbReference type="PROSITE" id="PS50908">
    <property type="entry name" value="RWD"/>
    <property type="match status" value="1"/>
</dbReference>
<dbReference type="EMBL" id="JYDJ01000010">
    <property type="protein sequence ID" value="KRX50018.1"/>
    <property type="molecule type" value="Genomic_DNA"/>
</dbReference>
<comment type="caution">
    <text evidence="3">The sequence shown here is derived from an EMBL/GenBank/DDBJ whole genome shotgun (WGS) entry which is preliminary data.</text>
</comment>
<evidence type="ECO:0000259" key="2">
    <source>
        <dbReference type="PROSITE" id="PS50908"/>
    </source>
</evidence>
<feature type="chain" id="PRO_5006870000" evidence="1">
    <location>
        <begin position="22"/>
        <end position="748"/>
    </location>
</feature>
<dbReference type="PANTHER" id="PTHR15955">
    <property type="entry name" value="RWD DOMAIN CONTAINING PROTEIN 2"/>
    <property type="match status" value="1"/>
</dbReference>
<evidence type="ECO:0000313" key="4">
    <source>
        <dbReference type="Proteomes" id="UP000055048"/>
    </source>
</evidence>
<dbReference type="Pfam" id="PF05773">
    <property type="entry name" value="RWD"/>
    <property type="match status" value="1"/>
</dbReference>
<sequence length="748" mass="84935">MISITINLFIIAFVNFQLCTCSTDNENAAMKEMTFSVPISMLQDEREFDGKKLKKLLKPLGKLYNTSSDEGIPINSTEATLSVEKMMVELNRLIQKEYSFLYKQYQKLKTVIQAEKCDSTTNVYAVTLQNTDCESKLIIEGSPATNCSDVAHHHPLSCSILSKVASADEKIIGAYCSVGLEKSFPKKKSICKLSRYPGEEKFKTFVPEEVSSWFHDAIVYVPTGNRPLSNSMHSNNYRGRQGIVGLGMLPHLGAVQMNVVTIFRKNGKTTEVLSLINANGSIEIPKVFVTNPIQKPFGDEIDHILREAFGTMKLSSSDIEDKLQKLYNATISTKVKHRATPYDTDDAYVITEVAGVFDENKEHIGSINTFPSDGKFQIGWKEADKSALRLKRFAKPPKGCKDCFKTHLEEITVLRSMFREPEELTFDNVENLSKLEAFVVNETVLFEDTSLESVSFSLKLKDCFKMQLEEITVLRSMFREPEELTFDNVENLNKLEAFVVNETALLEDTSLESVSFSMKLKNETNCTLVLSVELPFTYPLCQPPLVVIGCSSLDCHKLDALNVQLRQYISSKFAQAPFLYDIAQWICETKVPTDDEAPVDEGSDVLETNEQPNESKVFCRYWIYSHHIYNKVKRRGMLELAKQLDLTGFCLPGKPGVVCVEGDRRDCIQFWKQVRKWTWKKISLKHVEEEEDSSLFVRKFGTFEELNFATQPGSRHMDFGLLYKFMVDHGCGDMFIFCFGMQGRDSNL</sequence>
<dbReference type="InterPro" id="IPR010541">
    <property type="entry name" value="Prp3_C"/>
</dbReference>
<protein>
    <submittedName>
        <fullName evidence="3">RWD domain-containing protein 2B</fullName>
    </submittedName>
</protein>
<proteinExistence type="predicted"/>
<reference evidence="3 4" key="1">
    <citation type="submission" date="2015-01" db="EMBL/GenBank/DDBJ databases">
        <title>Evolution of Trichinella species and genotypes.</title>
        <authorList>
            <person name="Korhonen P.K."/>
            <person name="Edoardo P."/>
            <person name="Giuseppe L.R."/>
            <person name="Gasser R.B."/>
        </authorList>
    </citation>
    <scope>NUCLEOTIDE SEQUENCE [LARGE SCALE GENOMIC DNA]</scope>
    <source>
        <strain evidence="3">ISS417</strain>
    </source>
</reference>
<gene>
    <name evidence="3" type="primary">Rwdd2b</name>
    <name evidence="3" type="ORF">T05_15661</name>
</gene>
<dbReference type="AlphaFoldDB" id="A0A0V0UFQ8"/>
<dbReference type="PANTHER" id="PTHR15955:SF8">
    <property type="entry name" value="RWD DOMAIN-CONTAINING PROTEIN 2B-RELATED"/>
    <property type="match status" value="1"/>
</dbReference>
<dbReference type="Gene3D" id="3.10.110.10">
    <property type="entry name" value="Ubiquitin Conjugating Enzyme"/>
    <property type="match status" value="2"/>
</dbReference>
<name>A0A0V0UFQ8_9BILA</name>
<keyword evidence="4" id="KW-1185">Reference proteome</keyword>